<feature type="signal peptide" evidence="1">
    <location>
        <begin position="1"/>
        <end position="19"/>
    </location>
</feature>
<dbReference type="HOGENOM" id="CLU_1813017_0_0_0"/>
<keyword evidence="1" id="KW-0732">Signal</keyword>
<dbReference type="OrthoDB" id="9983399at2"/>
<dbReference type="Proteomes" id="UP000019151">
    <property type="component" value="Chromosome"/>
</dbReference>
<evidence type="ECO:0000313" key="3">
    <source>
        <dbReference type="Proteomes" id="UP000019151"/>
    </source>
</evidence>
<dbReference type="AlphaFoldDB" id="W0RH48"/>
<dbReference type="eggNOG" id="ENOG502ZI6I">
    <property type="taxonomic scope" value="Bacteria"/>
</dbReference>
<evidence type="ECO:0008006" key="4">
    <source>
        <dbReference type="Google" id="ProtNLM"/>
    </source>
</evidence>
<dbReference type="EMBL" id="CP007128">
    <property type="protein sequence ID" value="AHG89732.1"/>
    <property type="molecule type" value="Genomic_DNA"/>
</dbReference>
<sequence length="142" mass="15503">MRAPVIRGLCLALVATACATTSGYERTSSAGTRARRAPLDFEVLTASEIATSSDMLTLDAVRHLRPHFLHGSTRALGFSSRPEIAVYVDGVYAGDVSLLNTVPLSEVREIRFAQPRDAWYDYGNSCRCANGALLVRTRKARE</sequence>
<accession>W0RH48</accession>
<gene>
    <name evidence="2" type="ORF">J421_2195</name>
</gene>
<evidence type="ECO:0000313" key="2">
    <source>
        <dbReference type="EMBL" id="AHG89732.1"/>
    </source>
</evidence>
<dbReference type="KEGG" id="gba:J421_2195"/>
<keyword evidence="3" id="KW-1185">Reference proteome</keyword>
<feature type="chain" id="PRO_5004795546" description="TonB-dependent receptor plug domain-containing protein" evidence="1">
    <location>
        <begin position="20"/>
        <end position="142"/>
    </location>
</feature>
<dbReference type="RefSeq" id="WP_025411220.1">
    <property type="nucleotide sequence ID" value="NZ_CP007128.1"/>
</dbReference>
<name>W0RH48_9BACT</name>
<reference evidence="2 3" key="1">
    <citation type="journal article" date="2014" name="Genome Announc.">
        <title>Genome Sequence and Methylome of Soil Bacterium Gemmatirosa kalamazoonensis KBS708T, a Member of the Rarely Cultivated Gemmatimonadetes Phylum.</title>
        <authorList>
            <person name="Debruyn J.M."/>
            <person name="Radosevich M."/>
            <person name="Wommack K.E."/>
            <person name="Polson S.W."/>
            <person name="Hauser L.J."/>
            <person name="Fawaz M.N."/>
            <person name="Korlach J."/>
            <person name="Tsai Y.C."/>
        </authorList>
    </citation>
    <scope>NUCLEOTIDE SEQUENCE [LARGE SCALE GENOMIC DNA]</scope>
    <source>
        <strain evidence="2 3">KBS708</strain>
    </source>
</reference>
<proteinExistence type="predicted"/>
<protein>
    <recommendedName>
        <fullName evidence="4">TonB-dependent receptor plug domain-containing protein</fullName>
    </recommendedName>
</protein>
<organism evidence="2 3">
    <name type="scientific">Gemmatirosa kalamazoonensis</name>
    <dbReference type="NCBI Taxonomy" id="861299"/>
    <lineage>
        <taxon>Bacteria</taxon>
        <taxon>Pseudomonadati</taxon>
        <taxon>Gemmatimonadota</taxon>
        <taxon>Gemmatimonadia</taxon>
        <taxon>Gemmatimonadales</taxon>
        <taxon>Gemmatimonadaceae</taxon>
        <taxon>Gemmatirosa</taxon>
    </lineage>
</organism>
<dbReference type="InParanoid" id="W0RH48"/>
<evidence type="ECO:0000256" key="1">
    <source>
        <dbReference type="SAM" id="SignalP"/>
    </source>
</evidence>
<dbReference type="PROSITE" id="PS51257">
    <property type="entry name" value="PROKAR_LIPOPROTEIN"/>
    <property type="match status" value="1"/>
</dbReference>